<sequence length="44" mass="4908">MLFPFGRNAKLITTFGFFDYDIKLLTVLPELCNTTEAASPRGTP</sequence>
<dbReference type="EMBL" id="JACHCC010000005">
    <property type="protein sequence ID" value="MBB6499992.1"/>
    <property type="molecule type" value="Genomic_DNA"/>
</dbReference>
<gene>
    <name evidence="1" type="ORF">HDF25_002136</name>
</gene>
<evidence type="ECO:0000313" key="1">
    <source>
        <dbReference type="EMBL" id="MBB6499992.1"/>
    </source>
</evidence>
<dbReference type="Proteomes" id="UP000521017">
    <property type="component" value="Unassembled WGS sequence"/>
</dbReference>
<accession>A0A7X0J549</accession>
<comment type="caution">
    <text evidence="1">The sequence shown here is derived from an EMBL/GenBank/DDBJ whole genome shotgun (WGS) entry which is preliminary data.</text>
</comment>
<evidence type="ECO:0000313" key="2">
    <source>
        <dbReference type="Proteomes" id="UP000521017"/>
    </source>
</evidence>
<organism evidence="1 2">
    <name type="scientific">Pedobacter cryoconitis</name>
    <dbReference type="NCBI Taxonomy" id="188932"/>
    <lineage>
        <taxon>Bacteria</taxon>
        <taxon>Pseudomonadati</taxon>
        <taxon>Bacteroidota</taxon>
        <taxon>Sphingobacteriia</taxon>
        <taxon>Sphingobacteriales</taxon>
        <taxon>Sphingobacteriaceae</taxon>
        <taxon>Pedobacter</taxon>
    </lineage>
</organism>
<name>A0A7X0J549_9SPHI</name>
<protein>
    <submittedName>
        <fullName evidence="1">Uncharacterized protein</fullName>
    </submittedName>
</protein>
<proteinExistence type="predicted"/>
<reference evidence="1 2" key="1">
    <citation type="submission" date="2020-08" db="EMBL/GenBank/DDBJ databases">
        <title>Genomic Encyclopedia of Type Strains, Phase IV (KMG-V): Genome sequencing to study the core and pangenomes of soil and plant-associated prokaryotes.</title>
        <authorList>
            <person name="Whitman W."/>
        </authorList>
    </citation>
    <scope>NUCLEOTIDE SEQUENCE [LARGE SCALE GENOMIC DNA]</scope>
    <source>
        <strain evidence="1 2">M2T3</strain>
    </source>
</reference>
<dbReference type="AlphaFoldDB" id="A0A7X0J549"/>